<feature type="transmembrane region" description="Helical" evidence="4">
    <location>
        <begin position="12"/>
        <end position="30"/>
    </location>
</feature>
<keyword evidence="4" id="KW-0472">Membrane</keyword>
<comment type="subcellular location">
    <subcellularLocation>
        <location evidence="1">Cell envelope</location>
    </subcellularLocation>
</comment>
<dbReference type="EMBL" id="MZGT01000031">
    <property type="protein sequence ID" value="OPJ61362.1"/>
    <property type="molecule type" value="Genomic_DNA"/>
</dbReference>
<gene>
    <name evidence="7" type="primary">mdtN_1</name>
    <name evidence="7" type="ORF">CLCHR_25220</name>
</gene>
<dbReference type="GO" id="GO:0030313">
    <property type="term" value="C:cell envelope"/>
    <property type="evidence" value="ECO:0007669"/>
    <property type="project" value="UniProtKB-SubCell"/>
</dbReference>
<dbReference type="PANTHER" id="PTHR32347:SF14">
    <property type="entry name" value="EFFLUX SYSTEM COMPONENT YKNX-RELATED"/>
    <property type="match status" value="1"/>
</dbReference>
<dbReference type="Gene3D" id="1.10.287.470">
    <property type="entry name" value="Helix hairpin bin"/>
    <property type="match status" value="1"/>
</dbReference>
<evidence type="ECO:0000256" key="3">
    <source>
        <dbReference type="SAM" id="Coils"/>
    </source>
</evidence>
<dbReference type="InterPro" id="IPR058639">
    <property type="entry name" value="BSH_YknX-like"/>
</dbReference>
<protein>
    <submittedName>
        <fullName evidence="7">Multidrug resistance protein MdtN</fullName>
    </submittedName>
</protein>
<name>A0A1V4IMU4_9CLOT</name>
<reference evidence="7 8" key="1">
    <citation type="submission" date="2017-03" db="EMBL/GenBank/DDBJ databases">
        <title>Genome sequence of Clostridium chromiireducens DSM 23318.</title>
        <authorList>
            <person name="Poehlein A."/>
            <person name="Daniel R."/>
        </authorList>
    </citation>
    <scope>NUCLEOTIDE SEQUENCE [LARGE SCALE GENOMIC DNA]</scope>
    <source>
        <strain evidence="7 8">DSM 23318</strain>
    </source>
</reference>
<keyword evidence="8" id="KW-1185">Reference proteome</keyword>
<dbReference type="PANTHER" id="PTHR32347">
    <property type="entry name" value="EFFLUX SYSTEM COMPONENT YKNX-RELATED"/>
    <property type="match status" value="1"/>
</dbReference>
<sequence>MDKKIFLKKKILVGAVSIILLAGIGISYGIKNSRVKAKEVNIENAVKETIIENTIATGNIEANYRSNILLDNKKKIIKVQVTEGQAVKKDDVLVVFDSSDEENELEKQQINLKNTELTLNQMLNGGVEADKSASENSAAQANYSLENAKRKYDDANKKLKQNEELFNSGAISKNEYEDSKKNMEDSYTAVKSAEDALENAKTSLKATNSNSEAKIANQKNQIELIKKDIENYKQKIKDCTVTSNIDGKVIKVDAKENQYPSSGDQIIVDDVSKYKTVVNLKQYDALKAKIGQKANVKIKGSENSYSGTVIEIGQFAAAETNSSSDNQDSKVKVTVIIDDPGDEIKSGYEADVEFIFNEKKDSLVVRFDGIKEDKENGQKFIFAVDPNNKVTKKYINIGIESEYYAEVTDGIDENEEYVLNPPENLKEGDLVIQGSSAKTSSNPK</sequence>
<dbReference type="Pfam" id="PF25990">
    <property type="entry name" value="Beta-barrel_YknX"/>
    <property type="match status" value="1"/>
</dbReference>
<keyword evidence="4" id="KW-1133">Transmembrane helix</keyword>
<feature type="coiled-coil region" evidence="3">
    <location>
        <begin position="190"/>
        <end position="242"/>
    </location>
</feature>
<feature type="domain" description="YknX-like beta-barrel" evidence="6">
    <location>
        <begin position="279"/>
        <end position="353"/>
    </location>
</feature>
<dbReference type="Pfam" id="PF25984">
    <property type="entry name" value="BSH_YknX"/>
    <property type="match status" value="1"/>
</dbReference>
<evidence type="ECO:0000313" key="8">
    <source>
        <dbReference type="Proteomes" id="UP000191056"/>
    </source>
</evidence>
<evidence type="ECO:0000259" key="5">
    <source>
        <dbReference type="Pfam" id="PF25984"/>
    </source>
</evidence>
<dbReference type="RefSeq" id="WP_169896791.1">
    <property type="nucleotide sequence ID" value="NZ_MZGT01000031.1"/>
</dbReference>
<evidence type="ECO:0000256" key="1">
    <source>
        <dbReference type="ARBA" id="ARBA00004196"/>
    </source>
</evidence>
<dbReference type="STRING" id="225345.CLCHR_25220"/>
<feature type="coiled-coil region" evidence="3">
    <location>
        <begin position="98"/>
        <end position="165"/>
    </location>
</feature>
<evidence type="ECO:0000313" key="7">
    <source>
        <dbReference type="EMBL" id="OPJ61362.1"/>
    </source>
</evidence>
<dbReference type="InterPro" id="IPR058636">
    <property type="entry name" value="Beta-barrel_YknX"/>
</dbReference>
<evidence type="ECO:0000256" key="4">
    <source>
        <dbReference type="SAM" id="Phobius"/>
    </source>
</evidence>
<evidence type="ECO:0000256" key="2">
    <source>
        <dbReference type="ARBA" id="ARBA00023054"/>
    </source>
</evidence>
<dbReference type="AlphaFoldDB" id="A0A1V4IMU4"/>
<keyword evidence="4" id="KW-0812">Transmembrane</keyword>
<evidence type="ECO:0000259" key="6">
    <source>
        <dbReference type="Pfam" id="PF25990"/>
    </source>
</evidence>
<dbReference type="InterPro" id="IPR050465">
    <property type="entry name" value="UPF0194_transport"/>
</dbReference>
<proteinExistence type="predicted"/>
<feature type="domain" description="YknX-like barrel-sandwich hybrid" evidence="5">
    <location>
        <begin position="74"/>
        <end position="261"/>
    </location>
</feature>
<keyword evidence="2 3" id="KW-0175">Coiled coil</keyword>
<comment type="caution">
    <text evidence="7">The sequence shown here is derived from an EMBL/GenBank/DDBJ whole genome shotgun (WGS) entry which is preliminary data.</text>
</comment>
<accession>A0A1V4IMU4</accession>
<dbReference type="Gene3D" id="2.40.30.170">
    <property type="match status" value="1"/>
</dbReference>
<dbReference type="Proteomes" id="UP000191056">
    <property type="component" value="Unassembled WGS sequence"/>
</dbReference>
<organism evidence="7 8">
    <name type="scientific">Clostridium chromiireducens</name>
    <dbReference type="NCBI Taxonomy" id="225345"/>
    <lineage>
        <taxon>Bacteria</taxon>
        <taxon>Bacillati</taxon>
        <taxon>Bacillota</taxon>
        <taxon>Clostridia</taxon>
        <taxon>Eubacteriales</taxon>
        <taxon>Clostridiaceae</taxon>
        <taxon>Clostridium</taxon>
    </lineage>
</organism>